<dbReference type="FunFam" id="2.60.40.820:FF:000008">
    <property type="entry name" value="T-box transcription factor TBX20"/>
    <property type="match status" value="1"/>
</dbReference>
<keyword evidence="5 6" id="KW-0539">Nucleus</keyword>
<keyword evidence="3 6" id="KW-0238">DNA-binding</keyword>
<keyword evidence="2" id="KW-0805">Transcription regulation</keyword>
<dbReference type="EnsemblMetazoa" id="CJA32610.1">
    <property type="protein sequence ID" value="CJA32610.1"/>
    <property type="gene ID" value="WBGene00208457"/>
</dbReference>
<dbReference type="Gene3D" id="2.60.40.820">
    <property type="entry name" value="Transcription factor, T-box"/>
    <property type="match status" value="1"/>
</dbReference>
<keyword evidence="4" id="KW-0804">Transcription</keyword>
<dbReference type="GO" id="GO:0045893">
    <property type="term" value="P:positive regulation of DNA-templated transcription"/>
    <property type="evidence" value="ECO:0007669"/>
    <property type="project" value="InterPro"/>
</dbReference>
<dbReference type="InterPro" id="IPR001699">
    <property type="entry name" value="TF_T-box"/>
</dbReference>
<evidence type="ECO:0000256" key="3">
    <source>
        <dbReference type="ARBA" id="ARBA00023125"/>
    </source>
</evidence>
<dbReference type="GO" id="GO:0001708">
    <property type="term" value="P:cell fate specification"/>
    <property type="evidence" value="ECO:0007669"/>
    <property type="project" value="TreeGrafter"/>
</dbReference>
<evidence type="ECO:0000256" key="7">
    <source>
        <dbReference type="SAM" id="MobiDB-lite"/>
    </source>
</evidence>
<dbReference type="SUPFAM" id="SSF49417">
    <property type="entry name" value="p53-like transcription factors"/>
    <property type="match status" value="1"/>
</dbReference>
<sequence length="334" mass="38237">MSKRGVAESCEDAEAGDCCKELIKKPRFTIADILDEKVGSIKESLHILDKPRSRPKIGTKSSEGNLLVDCKLEGSELWAKFYDLGTEMIITKSGRRMFPTVKVSFSNVILDALYYIFLDVIPVDSKRYRYIYNKSAWLTAGKAEPVPKNRYYLHPDSPFTGEQLTKHVISFEKTKLTNNEVDKTGHLILNSMHKYQPRIHIVQRSKQNQLDPSRVNMSEEQHSTFTFPETQFMAVTAYQNQLITKLKIEKNPFAKGFRDPTGRSPDEMERSSGDMSPHLFSNFYHSSPLQQAMFQQCFSKTMQLNPSIIMLYQNALAANHASEITTSEVIQRYI</sequence>
<dbReference type="CDD" id="cd20193">
    <property type="entry name" value="T-box_TBX20-like"/>
    <property type="match status" value="1"/>
</dbReference>
<evidence type="ECO:0000256" key="5">
    <source>
        <dbReference type="ARBA" id="ARBA00023242"/>
    </source>
</evidence>
<dbReference type="PANTHER" id="PTHR11267:SF190">
    <property type="entry name" value="T-BOX TRANSCRIPTION FACTOR TBX20"/>
    <property type="match status" value="1"/>
</dbReference>
<evidence type="ECO:0000256" key="4">
    <source>
        <dbReference type="ARBA" id="ARBA00023163"/>
    </source>
</evidence>
<dbReference type="GO" id="GO:0005634">
    <property type="term" value="C:nucleus"/>
    <property type="evidence" value="ECO:0007669"/>
    <property type="project" value="UniProtKB-SubCell"/>
</dbReference>
<dbReference type="InterPro" id="IPR046360">
    <property type="entry name" value="T-box_DNA-bd"/>
</dbReference>
<protein>
    <recommendedName>
        <fullName evidence="8">T-box domain-containing protein</fullName>
    </recommendedName>
</protein>
<dbReference type="Pfam" id="PF00907">
    <property type="entry name" value="T-box"/>
    <property type="match status" value="1"/>
</dbReference>
<dbReference type="OMA" id="IQQAMFQ"/>
<feature type="domain" description="T-box" evidence="8">
    <location>
        <begin position="72"/>
        <end position="259"/>
    </location>
</feature>
<evidence type="ECO:0000256" key="2">
    <source>
        <dbReference type="ARBA" id="ARBA00023015"/>
    </source>
</evidence>
<comment type="caution">
    <text evidence="6">Lacks conserved residue(s) required for the propagation of feature annotation.</text>
</comment>
<evidence type="ECO:0000313" key="9">
    <source>
        <dbReference type="EnsemblMetazoa" id="CJA32610.1"/>
    </source>
</evidence>
<dbReference type="InterPro" id="IPR018186">
    <property type="entry name" value="TF_T-box_CS"/>
</dbReference>
<name>A0A8R1EDG6_CAEJA</name>
<dbReference type="SMART" id="SM00425">
    <property type="entry name" value="TBOX"/>
    <property type="match status" value="1"/>
</dbReference>
<proteinExistence type="predicted"/>
<feature type="region of interest" description="Disordered" evidence="7">
    <location>
        <begin position="254"/>
        <end position="274"/>
    </location>
</feature>
<organism evidence="9 10">
    <name type="scientific">Caenorhabditis japonica</name>
    <dbReference type="NCBI Taxonomy" id="281687"/>
    <lineage>
        <taxon>Eukaryota</taxon>
        <taxon>Metazoa</taxon>
        <taxon>Ecdysozoa</taxon>
        <taxon>Nematoda</taxon>
        <taxon>Chromadorea</taxon>
        <taxon>Rhabditida</taxon>
        <taxon>Rhabditina</taxon>
        <taxon>Rhabditomorpha</taxon>
        <taxon>Rhabditoidea</taxon>
        <taxon>Rhabditidae</taxon>
        <taxon>Peloderinae</taxon>
        <taxon>Caenorhabditis</taxon>
    </lineage>
</organism>
<dbReference type="PANTHER" id="PTHR11267">
    <property type="entry name" value="T-BOX PROTEIN-RELATED"/>
    <property type="match status" value="1"/>
</dbReference>
<keyword evidence="10" id="KW-1185">Reference proteome</keyword>
<dbReference type="PROSITE" id="PS50252">
    <property type="entry name" value="TBOX_3"/>
    <property type="match status" value="1"/>
</dbReference>
<evidence type="ECO:0000313" key="10">
    <source>
        <dbReference type="Proteomes" id="UP000005237"/>
    </source>
</evidence>
<feature type="compositionally biased region" description="Basic and acidic residues" evidence="7">
    <location>
        <begin position="254"/>
        <end position="272"/>
    </location>
</feature>
<dbReference type="PROSITE" id="PS01283">
    <property type="entry name" value="TBOX_1"/>
    <property type="match status" value="1"/>
</dbReference>
<evidence type="ECO:0000259" key="8">
    <source>
        <dbReference type="PROSITE" id="PS50252"/>
    </source>
</evidence>
<dbReference type="GO" id="GO:0007507">
    <property type="term" value="P:heart development"/>
    <property type="evidence" value="ECO:0007669"/>
    <property type="project" value="TreeGrafter"/>
</dbReference>
<reference evidence="10" key="1">
    <citation type="submission" date="2010-08" db="EMBL/GenBank/DDBJ databases">
        <authorList>
            <consortium name="Caenorhabditis japonica Sequencing Consortium"/>
            <person name="Wilson R.K."/>
        </authorList>
    </citation>
    <scope>NUCLEOTIDE SEQUENCE [LARGE SCALE GENOMIC DNA]</scope>
    <source>
        <strain evidence="10">DF5081</strain>
    </source>
</reference>
<dbReference type="Proteomes" id="UP000005237">
    <property type="component" value="Unassembled WGS sequence"/>
</dbReference>
<dbReference type="AlphaFoldDB" id="A0A8R1EDG6"/>
<comment type="subcellular location">
    <subcellularLocation>
        <location evidence="1 6">Nucleus</location>
    </subcellularLocation>
</comment>
<dbReference type="GO" id="GO:0000978">
    <property type="term" value="F:RNA polymerase II cis-regulatory region sequence-specific DNA binding"/>
    <property type="evidence" value="ECO:0007669"/>
    <property type="project" value="InterPro"/>
</dbReference>
<dbReference type="GO" id="GO:0000785">
    <property type="term" value="C:chromatin"/>
    <property type="evidence" value="ECO:0007669"/>
    <property type="project" value="TreeGrafter"/>
</dbReference>
<dbReference type="InterPro" id="IPR036960">
    <property type="entry name" value="T-box_sf"/>
</dbReference>
<dbReference type="PRINTS" id="PR00937">
    <property type="entry name" value="TBOX"/>
</dbReference>
<accession>A0A8R1EDG6</accession>
<dbReference type="GO" id="GO:0000981">
    <property type="term" value="F:DNA-binding transcription factor activity, RNA polymerase II-specific"/>
    <property type="evidence" value="ECO:0007669"/>
    <property type="project" value="TreeGrafter"/>
</dbReference>
<reference evidence="9" key="2">
    <citation type="submission" date="2022-06" db="UniProtKB">
        <authorList>
            <consortium name="EnsemblMetazoa"/>
        </authorList>
    </citation>
    <scope>IDENTIFICATION</scope>
    <source>
        <strain evidence="9">DF5081</strain>
    </source>
</reference>
<evidence type="ECO:0000256" key="6">
    <source>
        <dbReference type="PROSITE-ProRule" id="PRU00201"/>
    </source>
</evidence>
<dbReference type="InterPro" id="IPR008967">
    <property type="entry name" value="p53-like_TF_DNA-bd_sf"/>
</dbReference>
<evidence type="ECO:0000256" key="1">
    <source>
        <dbReference type="ARBA" id="ARBA00004123"/>
    </source>
</evidence>